<comment type="caution">
    <text evidence="2">The sequence shown here is derived from an EMBL/GenBank/DDBJ whole genome shotgun (WGS) entry which is preliminary data.</text>
</comment>
<dbReference type="Proteomes" id="UP001530400">
    <property type="component" value="Unassembled WGS sequence"/>
</dbReference>
<accession>A0ABD3NGE0</accession>
<reference evidence="2 3" key="1">
    <citation type="submission" date="2024-10" db="EMBL/GenBank/DDBJ databases">
        <title>Updated reference genomes for cyclostephanoid diatoms.</title>
        <authorList>
            <person name="Roberts W.R."/>
            <person name="Alverson A.J."/>
        </authorList>
    </citation>
    <scope>NUCLEOTIDE SEQUENCE [LARGE SCALE GENOMIC DNA]</scope>
    <source>
        <strain evidence="2 3">AJA010-31</strain>
    </source>
</reference>
<protein>
    <submittedName>
        <fullName evidence="2">Uncharacterized protein</fullName>
    </submittedName>
</protein>
<proteinExistence type="predicted"/>
<evidence type="ECO:0000313" key="3">
    <source>
        <dbReference type="Proteomes" id="UP001530400"/>
    </source>
</evidence>
<evidence type="ECO:0000256" key="1">
    <source>
        <dbReference type="SAM" id="MobiDB-lite"/>
    </source>
</evidence>
<dbReference type="EMBL" id="JALLPJ020001170">
    <property type="protein sequence ID" value="KAL3774992.1"/>
    <property type="molecule type" value="Genomic_DNA"/>
</dbReference>
<sequence length="1277" mass="139369">MEADAPSTAGNANVRSTANQLHDLFSTADIEKALSSFNPLNVKEDNSFGIRLPFLLRCLGALQARSDVLPYLTQGAESQRPNVNSISRLLEDVAAAHQGAENVELLLAIAPSLCYDTIGKSIGKIPQLSRCKVPIHSRDLFESDLTERSSWDTRGLSAALDHYLSSYTDAKLKRGLGDEEMPGKKQKLDDYDSDDNIIPPAWTSLGKNDNSKAGQNSDAIHHASFAANDSYESAMKRTLEELISLVKSSLDSDGCGRNLDDGDKPVGNSNTLHKEASTPGISVKSESLFAETNPTSSSFGDGCSSLSVMVVTLMHHSPVLRHDHVATALCRAAVPQAHTLIQHMAANCPASVPCLLKGIINAYKLVDQCSSLKPTTSNTDDMDLLGSGAQASDIVKASIKATRSIASLSQAEALNVTHMLRKYHVMDDLVLELLNDHDPVAGASFIVEKLSTGFICGNDTSSTRRKSLRRQSSSSIDQHSRPIPLRPRILGNRGSIDNVVTPSHQKVQHRSCSQSKLINALKENKSLVEQCMQSVSSRVSKDTSICAGQVALFLRAFAILVHCTEVCNSKTIRHIVGRIPDLVMRDGKTGLPECSPVDDVNKLAICVITLVWLNVVKSENEMTDSDSTTTPETLWACLLRIMSSPSSLECVVFSSRLAGFAIGNDATSMVTMILHHVYSTKFSSDGTSDINQAAVSVINHMLSDREQLEQIHKSALTLNTTVYNPIVTIEALGRCEVLGYTDLDHLVKNLLSDQQSCRIILHNPMLCELVQESVKMLMRRPTPHLPLVLPVSLKYTLHLKPMRLMIPTPHSISIHHQFSLERKALSIQWSTCETSELQEVRSQFVIQLLYALLFLDEVLHRKTASPFVINPRAFPLKEVMCFVTKDSDDRGSDTKRTLLHMLENLVSRHCPDVLHQVNNEKPDSSDTSVIVFEDITPSALYQAIRDCLQDETKDPSGIRAEKMHMMCSSHCTTDALVTTVCGAVLAPKHSQRKVLNYTHLCKDPLVIFKAPVSAWKCHGVRTLMLKTLCHLMKANESIAIGSSKTSQVVTELLAARNSIIARCLLFAQTNLSLTHCTLSANMIRALIARCPGITAALLKHGLDDDGIVYLCRFVPESFSDASILTAILSNKETLSVPERLVLANASLRIAIAHCSRQETFAKGLASVSLSVLIESFQYVIGPVGVPVSVLREADGRDTTEVCRSTLFKMIDALSTVNPESILKGPSICAIGRIERLCKSENASVGSGVVAARRKAVLKEIWEACGVANTALGAEIQI</sequence>
<organism evidence="2 3">
    <name type="scientific">Cyclotella atomus</name>
    <dbReference type="NCBI Taxonomy" id="382360"/>
    <lineage>
        <taxon>Eukaryota</taxon>
        <taxon>Sar</taxon>
        <taxon>Stramenopiles</taxon>
        <taxon>Ochrophyta</taxon>
        <taxon>Bacillariophyta</taxon>
        <taxon>Coscinodiscophyceae</taxon>
        <taxon>Thalassiosirophycidae</taxon>
        <taxon>Stephanodiscales</taxon>
        <taxon>Stephanodiscaceae</taxon>
        <taxon>Cyclotella</taxon>
    </lineage>
</organism>
<gene>
    <name evidence="2" type="ORF">ACHAWO_003570</name>
</gene>
<dbReference type="AlphaFoldDB" id="A0ABD3NGE0"/>
<feature type="region of interest" description="Disordered" evidence="1">
    <location>
        <begin position="465"/>
        <end position="487"/>
    </location>
</feature>
<evidence type="ECO:0000313" key="2">
    <source>
        <dbReference type="EMBL" id="KAL3774992.1"/>
    </source>
</evidence>
<name>A0ABD3NGE0_9STRA</name>
<keyword evidence="3" id="KW-1185">Reference proteome</keyword>